<accession>A0A382YSZ0</accession>
<feature type="domain" description="Death" evidence="1">
    <location>
        <begin position="1"/>
        <end position="63"/>
    </location>
</feature>
<dbReference type="GO" id="GO:0016887">
    <property type="term" value="F:ATP hydrolysis activity"/>
    <property type="evidence" value="ECO:0007669"/>
    <property type="project" value="InterPro"/>
</dbReference>
<protein>
    <recommendedName>
        <fullName evidence="1">Death domain-containing protein</fullName>
    </recommendedName>
</protein>
<dbReference type="PROSITE" id="PS50017">
    <property type="entry name" value="DEATH_DOMAIN"/>
    <property type="match status" value="1"/>
</dbReference>
<dbReference type="InterPro" id="IPR000488">
    <property type="entry name" value="Death_dom"/>
</dbReference>
<reference evidence="2" key="1">
    <citation type="submission" date="2018-05" db="EMBL/GenBank/DDBJ databases">
        <authorList>
            <person name="Lanie J.A."/>
            <person name="Ng W.-L."/>
            <person name="Kazmierczak K.M."/>
            <person name="Andrzejewski T.M."/>
            <person name="Davidsen T.M."/>
            <person name="Wayne K.J."/>
            <person name="Tettelin H."/>
            <person name="Glass J.I."/>
            <person name="Rusch D."/>
            <person name="Podicherti R."/>
            <person name="Tsui H.-C.T."/>
            <person name="Winkler M.E."/>
        </authorList>
    </citation>
    <scope>NUCLEOTIDE SEQUENCE</scope>
</reference>
<dbReference type="PANTHER" id="PTHR43514:SF4">
    <property type="entry name" value="ABC TRANSPORTER I FAMILY MEMBER 10"/>
    <property type="match status" value="1"/>
</dbReference>
<dbReference type="AlphaFoldDB" id="A0A382YSZ0"/>
<dbReference type="PANTHER" id="PTHR43514">
    <property type="entry name" value="ABC TRANSPORTER I FAMILY MEMBER 10"/>
    <property type="match status" value="1"/>
</dbReference>
<dbReference type="InterPro" id="IPR050334">
    <property type="entry name" value="Molybdenum_import_ModC"/>
</dbReference>
<dbReference type="InterPro" id="IPR003439">
    <property type="entry name" value="ABC_transporter-like_ATP-bd"/>
</dbReference>
<feature type="non-terminal residue" evidence="2">
    <location>
        <position position="1"/>
    </location>
</feature>
<dbReference type="GO" id="GO:0005524">
    <property type="term" value="F:ATP binding"/>
    <property type="evidence" value="ECO:0007669"/>
    <property type="project" value="InterPro"/>
</dbReference>
<dbReference type="SUPFAM" id="SSF52540">
    <property type="entry name" value="P-loop containing nucleoside triphosphate hydrolases"/>
    <property type="match status" value="1"/>
</dbReference>
<evidence type="ECO:0000313" key="2">
    <source>
        <dbReference type="EMBL" id="SVD86334.1"/>
    </source>
</evidence>
<dbReference type="InterPro" id="IPR027417">
    <property type="entry name" value="P-loop_NTPase"/>
</dbReference>
<dbReference type="InterPro" id="IPR017871">
    <property type="entry name" value="ABC_transporter-like_CS"/>
</dbReference>
<name>A0A382YSZ0_9ZZZZ</name>
<proteinExistence type="predicted"/>
<dbReference type="PROSITE" id="PS00211">
    <property type="entry name" value="ABC_TRANSPORTER_1"/>
    <property type="match status" value="1"/>
</dbReference>
<dbReference type="Pfam" id="PF00005">
    <property type="entry name" value="ABC_tran"/>
    <property type="match status" value="1"/>
</dbReference>
<gene>
    <name evidence="2" type="ORF">METZ01_LOCUS439188</name>
</gene>
<sequence>WPELRKKIGFVSSALSKMMAPDEPAIETVISGKYAMIDLWRKPTSADRRNARAILRRIECADLGGRPWRHLSHGERQRVLIGRALMAKPKLLILDEPCAGLDPLARENFLHFLNRIPRQPSAPALLLVTHHVEEIMPVFTHVLLLYEGKVSAVGEVKKTLNSKIASCSFGESLRINRKNGRYSLQVLKRPKILM</sequence>
<dbReference type="Gene3D" id="3.40.50.300">
    <property type="entry name" value="P-loop containing nucleotide triphosphate hydrolases"/>
    <property type="match status" value="1"/>
</dbReference>
<organism evidence="2">
    <name type="scientific">marine metagenome</name>
    <dbReference type="NCBI Taxonomy" id="408172"/>
    <lineage>
        <taxon>unclassified sequences</taxon>
        <taxon>metagenomes</taxon>
        <taxon>ecological metagenomes</taxon>
    </lineage>
</organism>
<dbReference type="GO" id="GO:0007165">
    <property type="term" value="P:signal transduction"/>
    <property type="evidence" value="ECO:0007669"/>
    <property type="project" value="InterPro"/>
</dbReference>
<evidence type="ECO:0000259" key="1">
    <source>
        <dbReference type="PROSITE" id="PS50017"/>
    </source>
</evidence>
<dbReference type="EMBL" id="UINC01178269">
    <property type="protein sequence ID" value="SVD86334.1"/>
    <property type="molecule type" value="Genomic_DNA"/>
</dbReference>